<evidence type="ECO:0000313" key="2">
    <source>
        <dbReference type="EMBL" id="QBM88428.1"/>
    </source>
</evidence>
<dbReference type="PROSITE" id="PS51421">
    <property type="entry name" value="RAS"/>
    <property type="match status" value="1"/>
</dbReference>
<dbReference type="InterPro" id="IPR001806">
    <property type="entry name" value="Small_GTPase"/>
</dbReference>
<dbReference type="SMART" id="SM00174">
    <property type="entry name" value="RHO"/>
    <property type="match status" value="1"/>
</dbReference>
<name>A0A4P6XQT7_9ASCO</name>
<organism evidence="2 3">
    <name type="scientific">Metschnikowia aff. pulcherrima</name>
    <dbReference type="NCBI Taxonomy" id="2163413"/>
    <lineage>
        <taxon>Eukaryota</taxon>
        <taxon>Fungi</taxon>
        <taxon>Dikarya</taxon>
        <taxon>Ascomycota</taxon>
        <taxon>Saccharomycotina</taxon>
        <taxon>Pichiomycetes</taxon>
        <taxon>Metschnikowiaceae</taxon>
        <taxon>Metschnikowia</taxon>
    </lineage>
</organism>
<gene>
    <name evidence="2" type="primary">MPUL0C03960</name>
    <name evidence="2" type="ORF">METSCH_C03960</name>
</gene>
<reference evidence="3" key="1">
    <citation type="submission" date="2019-03" db="EMBL/GenBank/DDBJ databases">
        <title>Snf2 controls pulcherriminic acid biosynthesis and connects pigmentation and antifungal activity of the yeast Metschnikowia pulcherrima.</title>
        <authorList>
            <person name="Gore-Lloyd D."/>
            <person name="Sumann I."/>
            <person name="Brachmann A.O."/>
            <person name="Schneeberger K."/>
            <person name="Ortiz-Merino R.A."/>
            <person name="Moreno-Beltran M."/>
            <person name="Schlaefli M."/>
            <person name="Kirner P."/>
            <person name="Santos Kron A."/>
            <person name="Wolfe K.H."/>
            <person name="Piel J."/>
            <person name="Ahrens C.H."/>
            <person name="Henk D."/>
            <person name="Freimoser F.M."/>
        </authorList>
    </citation>
    <scope>NUCLEOTIDE SEQUENCE [LARGE SCALE GENOMIC DNA]</scope>
    <source>
        <strain evidence="3">APC 1.2</strain>
    </source>
</reference>
<dbReference type="SMART" id="SM00173">
    <property type="entry name" value="RAS"/>
    <property type="match status" value="1"/>
</dbReference>
<proteinExistence type="predicted"/>
<dbReference type="Gene3D" id="3.40.50.300">
    <property type="entry name" value="P-loop containing nucleotide triphosphate hydrolases"/>
    <property type="match status" value="1"/>
</dbReference>
<evidence type="ECO:0000313" key="3">
    <source>
        <dbReference type="Proteomes" id="UP000292447"/>
    </source>
</evidence>
<dbReference type="GO" id="GO:0005525">
    <property type="term" value="F:GTP binding"/>
    <property type="evidence" value="ECO:0007669"/>
    <property type="project" value="InterPro"/>
</dbReference>
<dbReference type="InterPro" id="IPR027417">
    <property type="entry name" value="P-loop_NTPase"/>
</dbReference>
<dbReference type="SMART" id="SM00175">
    <property type="entry name" value="RAB"/>
    <property type="match status" value="1"/>
</dbReference>
<dbReference type="AlphaFoldDB" id="A0A4P6XQT7"/>
<dbReference type="NCBIfam" id="TIGR00231">
    <property type="entry name" value="small_GTP"/>
    <property type="match status" value="1"/>
</dbReference>
<dbReference type="PRINTS" id="PR00449">
    <property type="entry name" value="RASTRNSFRMNG"/>
</dbReference>
<sequence length="203" mass="22492">MPTLKLVLLGDSSVGKSSLVNRFALDSFDAHLPNTIGAAFISKEHTSNGRTAKFEIWDTAGQERYQSLTPMYYRNAKVALVCFDLSAKTLFSRAKFWAEQLRVLGPQDILVFVVGTKNDLVQEQESEENSDFLDLLAQVSVYCADNNLKFMRTSAKLGEGVRAIFDTVVDSLDEAFFMQPDMEVASSQENVLLRVHGSGSSCC</sequence>
<keyword evidence="1" id="KW-0547">Nucleotide-binding</keyword>
<dbReference type="PROSITE" id="PS51419">
    <property type="entry name" value="RAB"/>
    <property type="match status" value="1"/>
</dbReference>
<evidence type="ECO:0000256" key="1">
    <source>
        <dbReference type="ARBA" id="ARBA00022741"/>
    </source>
</evidence>
<dbReference type="InterPro" id="IPR005225">
    <property type="entry name" value="Small_GTP-bd"/>
</dbReference>
<dbReference type="FunFam" id="3.40.50.300:FF:000808">
    <property type="entry name" value="Small GTP-binding protein, putative"/>
    <property type="match status" value="1"/>
</dbReference>
<dbReference type="Pfam" id="PF00071">
    <property type="entry name" value="Ras"/>
    <property type="match status" value="1"/>
</dbReference>
<accession>A0A4P6XQT7</accession>
<dbReference type="PANTHER" id="PTHR47978">
    <property type="match status" value="1"/>
</dbReference>
<dbReference type="SUPFAM" id="SSF52540">
    <property type="entry name" value="P-loop containing nucleoside triphosphate hydrolases"/>
    <property type="match status" value="1"/>
</dbReference>
<dbReference type="EMBL" id="CP034458">
    <property type="protein sequence ID" value="QBM88428.1"/>
    <property type="molecule type" value="Genomic_DNA"/>
</dbReference>
<dbReference type="GO" id="GO:0003924">
    <property type="term" value="F:GTPase activity"/>
    <property type="evidence" value="ECO:0007669"/>
    <property type="project" value="InterPro"/>
</dbReference>
<dbReference type="STRING" id="2163413.A0A4P6XQT7"/>
<dbReference type="SMART" id="SM00176">
    <property type="entry name" value="RAN"/>
    <property type="match status" value="1"/>
</dbReference>
<dbReference type="Proteomes" id="UP000292447">
    <property type="component" value="Chromosome III"/>
</dbReference>
<keyword evidence="3" id="KW-1185">Reference proteome</keyword>
<protein>
    <submittedName>
        <fullName evidence="2">Rab family</fullName>
    </submittedName>
</protein>